<keyword evidence="14" id="KW-1185">Reference proteome</keyword>
<protein>
    <recommendedName>
        <fullName evidence="3 10">Lactoylglutathione lyase</fullName>
        <ecNumber evidence="3 10">4.4.1.5</ecNumber>
    </recommendedName>
    <alternativeName>
        <fullName evidence="10">Glyoxalase I</fullName>
    </alternativeName>
</protein>
<keyword evidence="7 10" id="KW-0456">Lyase</keyword>
<feature type="domain" description="VOC" evidence="12">
    <location>
        <begin position="34"/>
        <end position="183"/>
    </location>
</feature>
<dbReference type="PANTHER" id="PTHR10374:SF30">
    <property type="entry name" value="LACTOYLGLUTATHIONE LYASE"/>
    <property type="match status" value="1"/>
</dbReference>
<dbReference type="SUPFAM" id="SSF54593">
    <property type="entry name" value="Glyoxalase/Bleomycin resistance protein/Dihydroxybiphenyl dioxygenase"/>
    <property type="match status" value="1"/>
</dbReference>
<comment type="catalytic activity">
    <reaction evidence="10">
        <text>(R)-S-lactoylglutathione = methylglyoxal + glutathione</text>
        <dbReference type="Rhea" id="RHEA:19069"/>
        <dbReference type="ChEBI" id="CHEBI:17158"/>
        <dbReference type="ChEBI" id="CHEBI:57474"/>
        <dbReference type="ChEBI" id="CHEBI:57925"/>
        <dbReference type="EC" id="4.4.1.5"/>
    </reaction>
</comment>
<reference evidence="13 14" key="1">
    <citation type="submission" date="2017-02" db="EMBL/GenBank/DDBJ databases">
        <title>Draft genome sequence of Moraxella lincolnii CCUG 9405T type strain.</title>
        <authorList>
            <person name="Salva-Serra F."/>
            <person name="Engstrom-Jakobsson H."/>
            <person name="Thorell K."/>
            <person name="Jaen-Luchoro D."/>
            <person name="Gonzales-Siles L."/>
            <person name="Karlsson R."/>
            <person name="Yazdan S."/>
            <person name="Boulund F."/>
            <person name="Johnning A."/>
            <person name="Engstrand L."/>
            <person name="Kristiansson E."/>
            <person name="Moore E."/>
        </authorList>
    </citation>
    <scope>NUCLEOTIDE SEQUENCE [LARGE SCALE GENOMIC DNA]</scope>
    <source>
        <strain evidence="13 14">CCUG 9405</strain>
    </source>
</reference>
<keyword evidence="5 9" id="KW-0479">Metal-binding</keyword>
<evidence type="ECO:0000256" key="9">
    <source>
        <dbReference type="PIRSR" id="PIRSR604361-3"/>
    </source>
</evidence>
<comment type="caution">
    <text evidence="13">The sequence shown here is derived from an EMBL/GenBank/DDBJ whole genome shotgun (WGS) entry which is preliminary data.</text>
</comment>
<comment type="cofactor">
    <cofactor evidence="10">
        <name>Ni(2+)</name>
        <dbReference type="ChEBI" id="CHEBI:49786"/>
    </cofactor>
    <text evidence="10">Binds 1 nickel ion per subunit.</text>
</comment>
<dbReference type="UniPathway" id="UPA00619">
    <property type="reaction ID" value="UER00675"/>
</dbReference>
<dbReference type="GO" id="GO:0004462">
    <property type="term" value="F:lactoylglutathione lyase activity"/>
    <property type="evidence" value="ECO:0007669"/>
    <property type="project" value="UniProtKB-UniRule"/>
</dbReference>
<accession>A0A1T0CHU7</accession>
<dbReference type="PROSITE" id="PS00934">
    <property type="entry name" value="GLYOXALASE_I_1"/>
    <property type="match status" value="1"/>
</dbReference>
<evidence type="ECO:0000256" key="1">
    <source>
        <dbReference type="ARBA" id="ARBA00005008"/>
    </source>
</evidence>
<dbReference type="PROSITE" id="PS51819">
    <property type="entry name" value="VOC"/>
    <property type="match status" value="1"/>
</dbReference>
<name>A0A1T0CHU7_9GAMM</name>
<dbReference type="EC" id="4.4.1.5" evidence="3 10"/>
<feature type="binding site" evidence="9">
    <location>
        <position position="133"/>
    </location>
    <ligand>
        <name>Zn(2+)</name>
        <dbReference type="ChEBI" id="CHEBI:29105"/>
        <note>ligand shared between dimeric partners</note>
    </ligand>
</feature>
<gene>
    <name evidence="13" type="ORF">B0682_04630</name>
</gene>
<dbReference type="RefSeq" id="WP_078306877.1">
    <property type="nucleotide sequence ID" value="NZ_CP174475.1"/>
</dbReference>
<evidence type="ECO:0000313" key="14">
    <source>
        <dbReference type="Proteomes" id="UP000191094"/>
    </source>
</evidence>
<evidence type="ECO:0000256" key="4">
    <source>
        <dbReference type="ARBA" id="ARBA00022596"/>
    </source>
</evidence>
<evidence type="ECO:0000259" key="12">
    <source>
        <dbReference type="PROSITE" id="PS51819"/>
    </source>
</evidence>
<dbReference type="STRING" id="90241.B0682_04630"/>
<dbReference type="InterPro" id="IPR004360">
    <property type="entry name" value="Glyas_Fos-R_dOase_dom"/>
</dbReference>
<evidence type="ECO:0000256" key="7">
    <source>
        <dbReference type="ARBA" id="ARBA00023239"/>
    </source>
</evidence>
<evidence type="ECO:0000313" key="13">
    <source>
        <dbReference type="EMBL" id="OOS21885.1"/>
    </source>
</evidence>
<dbReference type="GO" id="GO:0046872">
    <property type="term" value="F:metal ion binding"/>
    <property type="evidence" value="ECO:0007669"/>
    <property type="project" value="UniProtKB-UniRule"/>
</dbReference>
<dbReference type="InterPro" id="IPR029068">
    <property type="entry name" value="Glyas_Bleomycin-R_OHBP_Dase"/>
</dbReference>
<evidence type="ECO:0000256" key="6">
    <source>
        <dbReference type="ARBA" id="ARBA00022833"/>
    </source>
</evidence>
<evidence type="ECO:0000256" key="10">
    <source>
        <dbReference type="RuleBase" id="RU361179"/>
    </source>
</evidence>
<feature type="region of interest" description="Disordered" evidence="11">
    <location>
        <begin position="1"/>
        <end position="23"/>
    </location>
</feature>
<dbReference type="PANTHER" id="PTHR10374">
    <property type="entry name" value="LACTOYLGLUTATHIONE LYASE GLYOXALASE I"/>
    <property type="match status" value="1"/>
</dbReference>
<evidence type="ECO:0000256" key="5">
    <source>
        <dbReference type="ARBA" id="ARBA00022723"/>
    </source>
</evidence>
<feature type="active site" description="Proton donor/acceptor" evidence="8">
    <location>
        <position position="179"/>
    </location>
</feature>
<comment type="cofactor">
    <cofactor evidence="9">
        <name>Zn(2+)</name>
        <dbReference type="ChEBI" id="CHEBI:29105"/>
    </cofactor>
    <text evidence="9">Binds 1 zinc ion per subunit. In the homodimer, two zinc ions are bound between subunits.</text>
</comment>
<feature type="binding site" evidence="9">
    <location>
        <position position="179"/>
    </location>
    <ligand>
        <name>Zn(2+)</name>
        <dbReference type="ChEBI" id="CHEBI:29105"/>
        <note>ligand shared between dimeric partners</note>
    </ligand>
</feature>
<dbReference type="PROSITE" id="PS00935">
    <property type="entry name" value="GLYOXALASE_I_2"/>
    <property type="match status" value="1"/>
</dbReference>
<dbReference type="EMBL" id="MUYT01000004">
    <property type="protein sequence ID" value="OOS21885.1"/>
    <property type="molecule type" value="Genomic_DNA"/>
</dbReference>
<organism evidence="13 14">
    <name type="scientific">Lwoffella lincolnii</name>
    <dbReference type="NCBI Taxonomy" id="90241"/>
    <lineage>
        <taxon>Bacteria</taxon>
        <taxon>Pseudomonadati</taxon>
        <taxon>Pseudomonadota</taxon>
        <taxon>Gammaproteobacteria</taxon>
        <taxon>Moraxellales</taxon>
        <taxon>Moraxellaceae</taxon>
        <taxon>Lwoffella</taxon>
    </lineage>
</organism>
<dbReference type="CDD" id="cd07233">
    <property type="entry name" value="GlxI_Zn"/>
    <property type="match status" value="1"/>
</dbReference>
<keyword evidence="4 10" id="KW-0533">Nickel</keyword>
<dbReference type="Pfam" id="PF00903">
    <property type="entry name" value="Glyoxalase"/>
    <property type="match status" value="1"/>
</dbReference>
<dbReference type="OrthoDB" id="9789841at2"/>
<dbReference type="Gene3D" id="3.10.180.10">
    <property type="entry name" value="2,3-Dihydroxybiphenyl 1,2-Dioxygenase, domain 1"/>
    <property type="match status" value="1"/>
</dbReference>
<dbReference type="AlphaFoldDB" id="A0A1T0CHU7"/>
<feature type="binding site" evidence="9">
    <location>
        <position position="106"/>
    </location>
    <ligand>
        <name>Zn(2+)</name>
        <dbReference type="ChEBI" id="CHEBI:29105"/>
        <note>ligand shared between dimeric partners</note>
    </ligand>
</feature>
<comment type="pathway">
    <text evidence="1 10">Secondary metabolite metabolism; methylglyoxal degradation; (R)-lactate from methylglyoxal: step 1/2.</text>
</comment>
<dbReference type="InterPro" id="IPR004361">
    <property type="entry name" value="Glyoxalase_1"/>
</dbReference>
<keyword evidence="6 9" id="KW-0862">Zinc</keyword>
<evidence type="ECO:0000256" key="2">
    <source>
        <dbReference type="ARBA" id="ARBA00010363"/>
    </source>
</evidence>
<dbReference type="InterPro" id="IPR018146">
    <property type="entry name" value="Glyoxalase_1_CS"/>
</dbReference>
<sequence>MKSSDANPSQINQPTQTPQVDGVMPIPTQSDGFIFNHTMLRVKDPTVSLRFYTQVLGMTLLHVKRFANMGFDLYFLAKLTEQERNNLPSTDEELAVHTFRQRGILELTHNYGTESQADFAYHSGNQDPKGFGHICFSVPDLTAAIAWFDENDVIYQKRPEDGNMKHIAFIKDPDGYWIEIVQADKMN</sequence>
<dbReference type="NCBIfam" id="TIGR00068">
    <property type="entry name" value="glyox_I"/>
    <property type="match status" value="1"/>
</dbReference>
<comment type="similarity">
    <text evidence="2 10">Belongs to the glyoxalase I family.</text>
</comment>
<dbReference type="InterPro" id="IPR037523">
    <property type="entry name" value="VOC_core"/>
</dbReference>
<dbReference type="Proteomes" id="UP000191094">
    <property type="component" value="Unassembled WGS sequence"/>
</dbReference>
<evidence type="ECO:0000256" key="8">
    <source>
        <dbReference type="PIRSR" id="PIRSR604361-1"/>
    </source>
</evidence>
<proteinExistence type="inferred from homology"/>
<evidence type="ECO:0000256" key="11">
    <source>
        <dbReference type="SAM" id="MobiDB-lite"/>
    </source>
</evidence>
<comment type="function">
    <text evidence="10">Catalyzes the conversion of hemimercaptal, formed from methylglyoxal and glutathione, to S-lactoylglutathione.</text>
</comment>
<feature type="compositionally biased region" description="Polar residues" evidence="11">
    <location>
        <begin position="1"/>
        <end position="19"/>
    </location>
</feature>
<evidence type="ECO:0000256" key="3">
    <source>
        <dbReference type="ARBA" id="ARBA00012081"/>
    </source>
</evidence>